<feature type="non-terminal residue" evidence="5">
    <location>
        <position position="1"/>
    </location>
</feature>
<dbReference type="OrthoDB" id="10000687at2759"/>
<comment type="caution">
    <text evidence="5">The sequence shown here is derived from an EMBL/GenBank/DDBJ whole genome shotgun (WGS) entry which is preliminary data.</text>
</comment>
<organism evidence="5 6">
    <name type="scientific">Scyliorhinus torazame</name>
    <name type="common">Cloudy catshark</name>
    <name type="synonym">Catulus torazame</name>
    <dbReference type="NCBI Taxonomy" id="75743"/>
    <lineage>
        <taxon>Eukaryota</taxon>
        <taxon>Metazoa</taxon>
        <taxon>Chordata</taxon>
        <taxon>Craniata</taxon>
        <taxon>Vertebrata</taxon>
        <taxon>Chondrichthyes</taxon>
        <taxon>Elasmobranchii</taxon>
        <taxon>Galeomorphii</taxon>
        <taxon>Galeoidea</taxon>
        <taxon>Carcharhiniformes</taxon>
        <taxon>Scyliorhinidae</taxon>
        <taxon>Scyliorhinus</taxon>
    </lineage>
</organism>
<feature type="coiled-coil region" evidence="3">
    <location>
        <begin position="69"/>
        <end position="96"/>
    </location>
</feature>
<name>A0A401NM12_SCYTO</name>
<evidence type="ECO:0000256" key="1">
    <source>
        <dbReference type="ARBA" id="ARBA00005702"/>
    </source>
</evidence>
<feature type="region of interest" description="Disordered" evidence="4">
    <location>
        <begin position="181"/>
        <end position="213"/>
    </location>
</feature>
<sequence length="213" mass="22663">RAAGLAPSLLESSLHSWRSSTFTSVSMDAPNQDINLNSPNKGLSGNMTDVPVDTPASGDGVGVLSEAETEELKSELTKVEDEIATLRQVLVAKERHASDIKRKLGLTPFNELKQNLSKSWQDVQASNAYKKTQATLSTAGSKTTSAISSVGSVLTRTLGEIKESPTFKSFEESVGNLKAKVIGNENNSKGGYHTPTASSPSAEEKLPQDNAPF</sequence>
<dbReference type="GO" id="GO:0005737">
    <property type="term" value="C:cytoplasm"/>
    <property type="evidence" value="ECO:0007669"/>
    <property type="project" value="TreeGrafter"/>
</dbReference>
<evidence type="ECO:0000256" key="2">
    <source>
        <dbReference type="ARBA" id="ARBA00023054"/>
    </source>
</evidence>
<evidence type="ECO:0000313" key="6">
    <source>
        <dbReference type="Proteomes" id="UP000288216"/>
    </source>
</evidence>
<dbReference type="Proteomes" id="UP000288216">
    <property type="component" value="Unassembled WGS sequence"/>
</dbReference>
<dbReference type="PANTHER" id="PTHR19307">
    <property type="entry name" value="TUMOR PROTEIN D52"/>
    <property type="match status" value="1"/>
</dbReference>
<dbReference type="OMA" id="PNQDINL"/>
<dbReference type="AlphaFoldDB" id="A0A401NM12"/>
<reference evidence="5 6" key="1">
    <citation type="journal article" date="2018" name="Nat. Ecol. Evol.">
        <title>Shark genomes provide insights into elasmobranch evolution and the origin of vertebrates.</title>
        <authorList>
            <person name="Hara Y"/>
            <person name="Yamaguchi K"/>
            <person name="Onimaru K"/>
            <person name="Kadota M"/>
            <person name="Koyanagi M"/>
            <person name="Keeley SD"/>
            <person name="Tatsumi K"/>
            <person name="Tanaka K"/>
            <person name="Motone F"/>
            <person name="Kageyama Y"/>
            <person name="Nozu R"/>
            <person name="Adachi N"/>
            <person name="Nishimura O"/>
            <person name="Nakagawa R"/>
            <person name="Tanegashima C"/>
            <person name="Kiyatake I"/>
            <person name="Matsumoto R"/>
            <person name="Murakumo K"/>
            <person name="Nishida K"/>
            <person name="Terakita A"/>
            <person name="Kuratani S"/>
            <person name="Sato K"/>
            <person name="Hyodo S Kuraku.S."/>
        </authorList>
    </citation>
    <scope>NUCLEOTIDE SEQUENCE [LARGE SCALE GENOMIC DNA]</scope>
</reference>
<evidence type="ECO:0000256" key="4">
    <source>
        <dbReference type="SAM" id="MobiDB-lite"/>
    </source>
</evidence>
<dbReference type="EMBL" id="BFAA01005159">
    <property type="protein sequence ID" value="GCB61925.1"/>
    <property type="molecule type" value="Genomic_DNA"/>
</dbReference>
<dbReference type="STRING" id="75743.A0A401NM12"/>
<dbReference type="InterPro" id="IPR007327">
    <property type="entry name" value="TPD52"/>
</dbReference>
<feature type="compositionally biased region" description="Polar residues" evidence="4">
    <location>
        <begin position="184"/>
        <end position="201"/>
    </location>
</feature>
<evidence type="ECO:0000256" key="3">
    <source>
        <dbReference type="SAM" id="Coils"/>
    </source>
</evidence>
<evidence type="ECO:0000313" key="5">
    <source>
        <dbReference type="EMBL" id="GCB61925.1"/>
    </source>
</evidence>
<keyword evidence="6" id="KW-1185">Reference proteome</keyword>
<dbReference type="PANTHER" id="PTHR19307:SF13">
    <property type="entry name" value="TUMOR PROTEIN D54"/>
    <property type="match status" value="1"/>
</dbReference>
<evidence type="ECO:0008006" key="7">
    <source>
        <dbReference type="Google" id="ProtNLM"/>
    </source>
</evidence>
<protein>
    <recommendedName>
        <fullName evidence="7">Tumor protein D52-like 2</fullName>
    </recommendedName>
</protein>
<accession>A0A401NM12</accession>
<dbReference type="Pfam" id="PF04201">
    <property type="entry name" value="TPD52"/>
    <property type="match status" value="1"/>
</dbReference>
<comment type="similarity">
    <text evidence="1">Belongs to the TPD52 family.</text>
</comment>
<keyword evidence="2 3" id="KW-0175">Coiled coil</keyword>
<proteinExistence type="inferred from homology"/>
<gene>
    <name evidence="5" type="ORF">scyTo_0011403</name>
</gene>